<dbReference type="GO" id="GO:0009617">
    <property type="term" value="P:response to bacterium"/>
    <property type="evidence" value="ECO:0007669"/>
    <property type="project" value="TreeGrafter"/>
</dbReference>
<feature type="domain" description="Ig-like" evidence="9">
    <location>
        <begin position="45"/>
        <end position="124"/>
    </location>
</feature>
<name>A0A3B4XY96_SERLL</name>
<reference evidence="10" key="2">
    <citation type="submission" date="2025-09" db="UniProtKB">
        <authorList>
            <consortium name="Ensembl"/>
        </authorList>
    </citation>
    <scope>IDENTIFICATION</scope>
</reference>
<dbReference type="InterPro" id="IPR007110">
    <property type="entry name" value="Ig-like_dom"/>
</dbReference>
<dbReference type="PANTHER" id="PTHR19433">
    <property type="entry name" value="T-CELL RECEPTOR ALPHA CHAIN V REGION-RELATED"/>
    <property type="match status" value="1"/>
</dbReference>
<dbReference type="PANTHER" id="PTHR19433:SF127">
    <property type="entry name" value="NITR9"/>
    <property type="match status" value="1"/>
</dbReference>
<comment type="subcellular location">
    <subcellularLocation>
        <location evidence="1">Cell membrane</location>
    </subcellularLocation>
</comment>
<evidence type="ECO:0000259" key="9">
    <source>
        <dbReference type="PROSITE" id="PS50835"/>
    </source>
</evidence>
<keyword evidence="7" id="KW-0325">Glycoprotein</keyword>
<dbReference type="AlphaFoldDB" id="A0A3B4XY96"/>
<dbReference type="InterPro" id="IPR003599">
    <property type="entry name" value="Ig_sub"/>
</dbReference>
<keyword evidence="6" id="KW-1015">Disulfide bond</keyword>
<sequence length="351" mass="39331">MTSAQFVFCLTCLFLGRMGELFQATDQKFSSSVHQERSFIAANVGESLTLQCFFDDNDLPKLYWYKQSVGQTPRLLSTLYVFTRNGSFHYEFKNNPRFTLDTGIGQNHLKITDLRISDSATYYCAKMTSIVIEFDEGATVSVKGSGLNIQALVHQSGSETIQPGGSVTLNCTVHTGTCDGEHSVYWFKDSEESHPGLIYTHGDRNDQCEKKPETQTQTCVYNLPMQSLNLSDAGTYYCAVASCGHILFGNRTKLDFEDEEHSLVLVYLLSGALAFTTILVVLLASFIYKMKKTNSFLSVQHISAAIFTCFFSGYRDADNLHYAALNVKVPNRSSRQRDNTKTECVYSSVRQ</sequence>
<dbReference type="Gene3D" id="2.60.40.10">
    <property type="entry name" value="Immunoglobulins"/>
    <property type="match status" value="2"/>
</dbReference>
<dbReference type="InterPro" id="IPR013106">
    <property type="entry name" value="Ig_V-set"/>
</dbReference>
<dbReference type="SMART" id="SM00406">
    <property type="entry name" value="IGv"/>
    <property type="match status" value="2"/>
</dbReference>
<keyword evidence="4" id="KW-0391">Immunity</keyword>
<evidence type="ECO:0000256" key="1">
    <source>
        <dbReference type="ARBA" id="ARBA00004236"/>
    </source>
</evidence>
<keyword evidence="3 8" id="KW-0732">Signal</keyword>
<evidence type="ECO:0000256" key="5">
    <source>
        <dbReference type="ARBA" id="ARBA00023136"/>
    </source>
</evidence>
<feature type="chain" id="PRO_5017312721" evidence="8">
    <location>
        <begin position="20"/>
        <end position="351"/>
    </location>
</feature>
<evidence type="ECO:0000256" key="8">
    <source>
        <dbReference type="SAM" id="SignalP"/>
    </source>
</evidence>
<dbReference type="SUPFAM" id="SSF48726">
    <property type="entry name" value="Immunoglobulin"/>
    <property type="match status" value="2"/>
</dbReference>
<dbReference type="SMART" id="SM00409">
    <property type="entry name" value="IG"/>
    <property type="match status" value="2"/>
</dbReference>
<keyword evidence="2" id="KW-1003">Cell membrane</keyword>
<evidence type="ECO:0000256" key="2">
    <source>
        <dbReference type="ARBA" id="ARBA00022475"/>
    </source>
</evidence>
<evidence type="ECO:0000256" key="6">
    <source>
        <dbReference type="ARBA" id="ARBA00023157"/>
    </source>
</evidence>
<keyword evidence="11" id="KW-1185">Reference proteome</keyword>
<evidence type="ECO:0000313" key="11">
    <source>
        <dbReference type="Proteomes" id="UP000261360"/>
    </source>
</evidence>
<dbReference type="Pfam" id="PF07686">
    <property type="entry name" value="V-set"/>
    <property type="match status" value="2"/>
</dbReference>
<evidence type="ECO:0000256" key="7">
    <source>
        <dbReference type="ARBA" id="ARBA00023180"/>
    </source>
</evidence>
<dbReference type="Ensembl" id="ENSSLDT00000024302.1">
    <property type="protein sequence ID" value="ENSSLDP00000023545.1"/>
    <property type="gene ID" value="ENSSLDG00000018210.1"/>
</dbReference>
<evidence type="ECO:0000313" key="10">
    <source>
        <dbReference type="Ensembl" id="ENSSLDP00000023545.1"/>
    </source>
</evidence>
<protein>
    <submittedName>
        <fullName evidence="10">Immunoglobulin kappa light chain-like</fullName>
    </submittedName>
</protein>
<organism evidence="10 11">
    <name type="scientific">Seriola lalandi dorsalis</name>
    <dbReference type="NCBI Taxonomy" id="1841481"/>
    <lineage>
        <taxon>Eukaryota</taxon>
        <taxon>Metazoa</taxon>
        <taxon>Chordata</taxon>
        <taxon>Craniata</taxon>
        <taxon>Vertebrata</taxon>
        <taxon>Euteleostomi</taxon>
        <taxon>Actinopterygii</taxon>
        <taxon>Neopterygii</taxon>
        <taxon>Teleostei</taxon>
        <taxon>Neoteleostei</taxon>
        <taxon>Acanthomorphata</taxon>
        <taxon>Carangaria</taxon>
        <taxon>Carangiformes</taxon>
        <taxon>Carangidae</taxon>
        <taxon>Seriola</taxon>
    </lineage>
</organism>
<evidence type="ECO:0000256" key="3">
    <source>
        <dbReference type="ARBA" id="ARBA00022729"/>
    </source>
</evidence>
<accession>A0A3B4XY96</accession>
<feature type="signal peptide" evidence="8">
    <location>
        <begin position="1"/>
        <end position="19"/>
    </location>
</feature>
<dbReference type="GO" id="GO:0002376">
    <property type="term" value="P:immune system process"/>
    <property type="evidence" value="ECO:0007669"/>
    <property type="project" value="UniProtKB-KW"/>
</dbReference>
<dbReference type="GO" id="GO:0005886">
    <property type="term" value="C:plasma membrane"/>
    <property type="evidence" value="ECO:0007669"/>
    <property type="project" value="UniProtKB-SubCell"/>
</dbReference>
<dbReference type="PROSITE" id="PS50835">
    <property type="entry name" value="IG_LIKE"/>
    <property type="match status" value="2"/>
</dbReference>
<dbReference type="InterPro" id="IPR013783">
    <property type="entry name" value="Ig-like_fold"/>
</dbReference>
<reference evidence="10" key="1">
    <citation type="submission" date="2025-08" db="UniProtKB">
        <authorList>
            <consortium name="Ensembl"/>
        </authorList>
    </citation>
    <scope>IDENTIFICATION</scope>
</reference>
<dbReference type="Proteomes" id="UP000261360">
    <property type="component" value="Unplaced"/>
</dbReference>
<dbReference type="GeneTree" id="ENSGT00950000182968"/>
<keyword evidence="5" id="KW-0472">Membrane</keyword>
<evidence type="ECO:0000256" key="4">
    <source>
        <dbReference type="ARBA" id="ARBA00022859"/>
    </source>
</evidence>
<dbReference type="InterPro" id="IPR052051">
    <property type="entry name" value="TCR_complex_component"/>
</dbReference>
<proteinExistence type="predicted"/>
<dbReference type="InterPro" id="IPR036179">
    <property type="entry name" value="Ig-like_dom_sf"/>
</dbReference>
<feature type="domain" description="Ig-like" evidence="9">
    <location>
        <begin position="150"/>
        <end position="255"/>
    </location>
</feature>